<reference evidence="2" key="1">
    <citation type="submission" date="2019-03" db="EMBL/GenBank/DDBJ databases">
        <title>Lake Tanganyika Metagenome-Assembled Genomes (MAGs).</title>
        <authorList>
            <person name="Tran P."/>
        </authorList>
    </citation>
    <scope>NUCLEOTIDE SEQUENCE</scope>
    <source>
        <strain evidence="2">K_DeepCast_65m_m2_066</strain>
    </source>
</reference>
<accession>A0A938B6M6</accession>
<proteinExistence type="predicted"/>
<evidence type="ECO:0000313" key="2">
    <source>
        <dbReference type="EMBL" id="MBM3226858.1"/>
    </source>
</evidence>
<sequence length="69" mass="7361">MAATVDTAPTFRVEQRLTSAYLLIALLALFVGVVTGLLQALSHAGINLYPQLTPVVASYYQGLTLHGVM</sequence>
<dbReference type="Proteomes" id="UP000712673">
    <property type="component" value="Unassembled WGS sequence"/>
</dbReference>
<dbReference type="AlphaFoldDB" id="A0A938B6M6"/>
<feature type="transmembrane region" description="Helical" evidence="1">
    <location>
        <begin position="20"/>
        <end position="41"/>
    </location>
</feature>
<evidence type="ECO:0000313" key="3">
    <source>
        <dbReference type="Proteomes" id="UP000712673"/>
    </source>
</evidence>
<name>A0A938B6M6_UNCTE</name>
<keyword evidence="1" id="KW-0472">Membrane</keyword>
<protein>
    <submittedName>
        <fullName evidence="2">Cytochrome C oxidase subunit I</fullName>
    </submittedName>
</protein>
<dbReference type="EMBL" id="VGLS01001081">
    <property type="protein sequence ID" value="MBM3226858.1"/>
    <property type="molecule type" value="Genomic_DNA"/>
</dbReference>
<organism evidence="2 3">
    <name type="scientific">Tectimicrobiota bacterium</name>
    <dbReference type="NCBI Taxonomy" id="2528274"/>
    <lineage>
        <taxon>Bacteria</taxon>
        <taxon>Pseudomonadati</taxon>
        <taxon>Nitrospinota/Tectimicrobiota group</taxon>
        <taxon>Candidatus Tectimicrobiota</taxon>
    </lineage>
</organism>
<dbReference type="InterPro" id="IPR036927">
    <property type="entry name" value="Cyt_c_oxase-like_su1_sf"/>
</dbReference>
<feature type="non-terminal residue" evidence="2">
    <location>
        <position position="69"/>
    </location>
</feature>
<comment type="caution">
    <text evidence="2">The sequence shown here is derived from an EMBL/GenBank/DDBJ whole genome shotgun (WGS) entry which is preliminary data.</text>
</comment>
<evidence type="ECO:0000256" key="1">
    <source>
        <dbReference type="SAM" id="Phobius"/>
    </source>
</evidence>
<gene>
    <name evidence="2" type="ORF">FJZ47_24090</name>
</gene>
<keyword evidence="1" id="KW-0812">Transmembrane</keyword>
<dbReference type="SUPFAM" id="SSF81442">
    <property type="entry name" value="Cytochrome c oxidase subunit I-like"/>
    <property type="match status" value="1"/>
</dbReference>
<dbReference type="Gene3D" id="1.20.210.10">
    <property type="entry name" value="Cytochrome c oxidase-like, subunit I domain"/>
    <property type="match status" value="1"/>
</dbReference>
<keyword evidence="1" id="KW-1133">Transmembrane helix</keyword>